<feature type="signal peptide" evidence="2">
    <location>
        <begin position="1"/>
        <end position="21"/>
    </location>
</feature>
<gene>
    <name evidence="3" type="ORF">Pla123a_28220</name>
</gene>
<evidence type="ECO:0000256" key="1">
    <source>
        <dbReference type="SAM" id="Phobius"/>
    </source>
</evidence>
<feature type="chain" id="PRO_5022877205" evidence="2">
    <location>
        <begin position="22"/>
        <end position="686"/>
    </location>
</feature>
<organism evidence="3 4">
    <name type="scientific">Posidoniimonas polymericola</name>
    <dbReference type="NCBI Taxonomy" id="2528002"/>
    <lineage>
        <taxon>Bacteria</taxon>
        <taxon>Pseudomonadati</taxon>
        <taxon>Planctomycetota</taxon>
        <taxon>Planctomycetia</taxon>
        <taxon>Pirellulales</taxon>
        <taxon>Lacipirellulaceae</taxon>
        <taxon>Posidoniimonas</taxon>
    </lineage>
</organism>
<keyword evidence="4" id="KW-1185">Reference proteome</keyword>
<comment type="caution">
    <text evidence="3">The sequence shown here is derived from an EMBL/GenBank/DDBJ whole genome shotgun (WGS) entry which is preliminary data.</text>
</comment>
<accession>A0A5C5YMF7</accession>
<keyword evidence="1" id="KW-0812">Transmembrane</keyword>
<keyword evidence="1" id="KW-0472">Membrane</keyword>
<sequence precursor="true">MLSRLLQKLPPLLILIAAAHAAAGEPASLAKVEVGFAGRYKLGSWTPVVVTVAGEAGDLRLEITAPDGDGAPATVSTLGPPDASGRIHSLTRVGRRDAVIRCRLFDGDRLADQWRSGRDLDAPVRGLPVAEPLIVEAGRDTPLAELPTNPLAYEGVDALVVSGVSPEEIARLTNQQATAIEQWVASGGKILLGGGEHAADLVGADGPLRTLAPGEHRETVRVSNTGVIEDYAGSEEPIDAPFGGLTAARLDNVRGVVELHAGGRAVEMPLVVRTVHGFGSVTYAAFDLYDPAFTNWPSRERLWSLLLQTRNADDSDGGSGALVTSAYSDLSGALQTKLGQQFAGVQSTSILMLVAAAGVYLALLGPGAYYLGKNVTGRMTTAWVAYPLIALAVAGAALWWGEQSTGDTARLNKLEVIDIDAASGRERATVWGQLLSPQANLYDLSCEPRDSAQPTIGYLSWCGLPGRGLGGMQTSAESLLAGEVSYHTDAALDGMTGVPINRRASKSLAARWLMDGRPSVAFELAATGTGLVEGVLTNDSQLELKDVKLIAGNWAWRLPDLAPGDIASIDASGSPARLRTLLLNDFGDANQTDRRLSANRLTAPSIAYLLMFYDALGGLDTSPLPDFRQSRVDLSHALAAGRPILVARSEQPRCDLRQDVLDLDAPSDAGGTYYRFIGPPITEPQP</sequence>
<evidence type="ECO:0000256" key="2">
    <source>
        <dbReference type="SAM" id="SignalP"/>
    </source>
</evidence>
<feature type="transmembrane region" description="Helical" evidence="1">
    <location>
        <begin position="350"/>
        <end position="371"/>
    </location>
</feature>
<dbReference type="InterPro" id="IPR029062">
    <property type="entry name" value="Class_I_gatase-like"/>
</dbReference>
<dbReference type="RefSeq" id="WP_146587944.1">
    <property type="nucleotide sequence ID" value="NZ_SJPO01000006.1"/>
</dbReference>
<keyword evidence="2" id="KW-0732">Signal</keyword>
<keyword evidence="1" id="KW-1133">Transmembrane helix</keyword>
<dbReference type="AlphaFoldDB" id="A0A5C5YMF7"/>
<feature type="transmembrane region" description="Helical" evidence="1">
    <location>
        <begin position="383"/>
        <end position="401"/>
    </location>
</feature>
<evidence type="ECO:0000313" key="4">
    <source>
        <dbReference type="Proteomes" id="UP000318478"/>
    </source>
</evidence>
<name>A0A5C5YMF7_9BACT</name>
<reference evidence="3 4" key="1">
    <citation type="submission" date="2019-02" db="EMBL/GenBank/DDBJ databases">
        <title>Deep-cultivation of Planctomycetes and their phenomic and genomic characterization uncovers novel biology.</title>
        <authorList>
            <person name="Wiegand S."/>
            <person name="Jogler M."/>
            <person name="Boedeker C."/>
            <person name="Pinto D."/>
            <person name="Vollmers J."/>
            <person name="Rivas-Marin E."/>
            <person name="Kohn T."/>
            <person name="Peeters S.H."/>
            <person name="Heuer A."/>
            <person name="Rast P."/>
            <person name="Oberbeckmann S."/>
            <person name="Bunk B."/>
            <person name="Jeske O."/>
            <person name="Meyerdierks A."/>
            <person name="Storesund J.E."/>
            <person name="Kallscheuer N."/>
            <person name="Luecker S."/>
            <person name="Lage O.M."/>
            <person name="Pohl T."/>
            <person name="Merkel B.J."/>
            <person name="Hornburger P."/>
            <person name="Mueller R.-W."/>
            <person name="Bruemmer F."/>
            <person name="Labrenz M."/>
            <person name="Spormann A.M."/>
            <person name="Op Den Camp H."/>
            <person name="Overmann J."/>
            <person name="Amann R."/>
            <person name="Jetten M.S.M."/>
            <person name="Mascher T."/>
            <person name="Medema M.H."/>
            <person name="Devos D.P."/>
            <person name="Kaster A.-K."/>
            <person name="Ovreas L."/>
            <person name="Rohde M."/>
            <person name="Galperin M.Y."/>
            <person name="Jogler C."/>
        </authorList>
    </citation>
    <scope>NUCLEOTIDE SEQUENCE [LARGE SCALE GENOMIC DNA]</scope>
    <source>
        <strain evidence="3 4">Pla123a</strain>
    </source>
</reference>
<dbReference type="EMBL" id="SJPO01000006">
    <property type="protein sequence ID" value="TWT76036.1"/>
    <property type="molecule type" value="Genomic_DNA"/>
</dbReference>
<dbReference type="OrthoDB" id="267661at2"/>
<proteinExistence type="predicted"/>
<protein>
    <submittedName>
        <fullName evidence="3">Uncharacterized protein</fullName>
    </submittedName>
</protein>
<dbReference type="Proteomes" id="UP000318478">
    <property type="component" value="Unassembled WGS sequence"/>
</dbReference>
<dbReference type="SUPFAM" id="SSF52317">
    <property type="entry name" value="Class I glutamine amidotransferase-like"/>
    <property type="match status" value="1"/>
</dbReference>
<dbReference type="Gene3D" id="3.40.50.880">
    <property type="match status" value="1"/>
</dbReference>
<evidence type="ECO:0000313" key="3">
    <source>
        <dbReference type="EMBL" id="TWT76036.1"/>
    </source>
</evidence>